<keyword evidence="2" id="KW-0732">Signal</keyword>
<reference evidence="3 4" key="1">
    <citation type="submission" date="2015-10" db="EMBL/GenBank/DDBJ databases">
        <title>Genome sequence of Chryseobacterium greenlandense.</title>
        <authorList>
            <person name="Newman J."/>
            <person name="Fischer K."/>
            <person name="Miller J."/>
        </authorList>
    </citation>
    <scope>NUCLEOTIDE SEQUENCE [LARGE SCALE GENOMIC DNA]</scope>
    <source>
        <strain evidence="3 4">UMB34</strain>
    </source>
</reference>
<evidence type="ECO:0000313" key="3">
    <source>
        <dbReference type="EMBL" id="KUJ55373.1"/>
    </source>
</evidence>
<organism evidence="3 4">
    <name type="scientific">Chryseobacterium aquaticum subsp. greenlandense</name>
    <dbReference type="NCBI Taxonomy" id="345663"/>
    <lineage>
        <taxon>Bacteria</taxon>
        <taxon>Pseudomonadati</taxon>
        <taxon>Bacteroidota</taxon>
        <taxon>Flavobacteriia</taxon>
        <taxon>Flavobacteriales</taxon>
        <taxon>Weeksellaceae</taxon>
        <taxon>Chryseobacterium group</taxon>
        <taxon>Chryseobacterium</taxon>
    </lineage>
</organism>
<evidence type="ECO:0000256" key="2">
    <source>
        <dbReference type="SAM" id="SignalP"/>
    </source>
</evidence>
<name>A0A101CFN8_9FLAO</name>
<evidence type="ECO:0000256" key="1">
    <source>
        <dbReference type="SAM" id="MobiDB-lite"/>
    </source>
</evidence>
<feature type="signal peptide" evidence="2">
    <location>
        <begin position="1"/>
        <end position="19"/>
    </location>
</feature>
<proteinExistence type="predicted"/>
<dbReference type="EMBL" id="LMAI01000007">
    <property type="protein sequence ID" value="KUJ55373.1"/>
    <property type="molecule type" value="Genomic_DNA"/>
</dbReference>
<evidence type="ECO:0000313" key="4">
    <source>
        <dbReference type="Proteomes" id="UP000054388"/>
    </source>
</evidence>
<dbReference type="Proteomes" id="UP000054388">
    <property type="component" value="Unassembled WGS sequence"/>
</dbReference>
<dbReference type="RefSeq" id="WP_059137270.1">
    <property type="nucleotide sequence ID" value="NZ_LMAI01000007.1"/>
</dbReference>
<feature type="compositionally biased region" description="Polar residues" evidence="1">
    <location>
        <begin position="202"/>
        <end position="214"/>
    </location>
</feature>
<feature type="compositionally biased region" description="Basic and acidic residues" evidence="1">
    <location>
        <begin position="178"/>
        <end position="201"/>
    </location>
</feature>
<feature type="region of interest" description="Disordered" evidence="1">
    <location>
        <begin position="178"/>
        <end position="214"/>
    </location>
</feature>
<comment type="caution">
    <text evidence="3">The sequence shown here is derived from an EMBL/GenBank/DDBJ whole genome shotgun (WGS) entry which is preliminary data.</text>
</comment>
<protein>
    <submittedName>
        <fullName evidence="3">Uncharacterized protein</fullName>
    </submittedName>
</protein>
<dbReference type="AlphaFoldDB" id="A0A101CFN8"/>
<sequence length="214" mass="25705">MFKKLLFFNLLFWAIFFNAQSKPTDSTEFVPFDCSITQTKQRLDKRFFASTKPIELRVNNEELVYVTLQFGKRKNKLYLYLRILEDNICIKKEKNVDIQFKSGEVITLKNEYPINCESFFAKQLRKKEIQKLLQNEVTQIKMYTYKKNFEMYINTLHNAHIQQSLNCLIPYKIKKSDEVKVKKNKQDDRTESQEKRVRNQDHQPATDNQQPKEQ</sequence>
<accession>A0A101CFN8</accession>
<feature type="chain" id="PRO_5007094789" evidence="2">
    <location>
        <begin position="20"/>
        <end position="214"/>
    </location>
</feature>
<gene>
    <name evidence="3" type="ORF">AR686_13435</name>
</gene>